<gene>
    <name evidence="2" type="ORF">SAMN02745728_00017</name>
</gene>
<dbReference type="AlphaFoldDB" id="A0A1M7RQH5"/>
<dbReference type="STRING" id="1121455.SAMN02745728_00017"/>
<sequence length="182" mass="20553">MSNKVNKKMFDNPILKCIAERRSIRRYTDEAISNEQLELILEAGRLTPSGLNNQPWRFLVLHKGDKRLEALAALSKYGHIIKDAKANIAIFLEKDACYNTIKDHQVAGAAMQNMLLAIHSLGLGGVWLGEIINYGDEPVKAMGVNPEPYEFMGLIALGYPDQKGSLERKPLEHFMLEDFRKK</sequence>
<feature type="domain" description="Nitroreductase" evidence="1">
    <location>
        <begin position="18"/>
        <end position="74"/>
    </location>
</feature>
<feature type="domain" description="Nitroreductase" evidence="1">
    <location>
        <begin position="81"/>
        <end position="159"/>
    </location>
</feature>
<proteinExistence type="predicted"/>
<dbReference type="GO" id="GO:0016491">
    <property type="term" value="F:oxidoreductase activity"/>
    <property type="evidence" value="ECO:0007669"/>
    <property type="project" value="InterPro"/>
</dbReference>
<dbReference type="PANTHER" id="PTHR23026">
    <property type="entry name" value="NADPH NITROREDUCTASE"/>
    <property type="match status" value="1"/>
</dbReference>
<keyword evidence="3" id="KW-1185">Reference proteome</keyword>
<dbReference type="PANTHER" id="PTHR23026:SF123">
    <property type="entry name" value="NAD(P)H NITROREDUCTASE RV3131-RELATED"/>
    <property type="match status" value="1"/>
</dbReference>
<dbReference type="InterPro" id="IPR050627">
    <property type="entry name" value="Nitroreductase/BluB"/>
</dbReference>
<dbReference type="Proteomes" id="UP000186469">
    <property type="component" value="Unassembled WGS sequence"/>
</dbReference>
<dbReference type="CDD" id="cd02062">
    <property type="entry name" value="Nitro_FMN_reductase"/>
    <property type="match status" value="1"/>
</dbReference>
<dbReference type="EMBL" id="FRDI01000002">
    <property type="protein sequence ID" value="SHN48617.1"/>
    <property type="molecule type" value="Genomic_DNA"/>
</dbReference>
<dbReference type="InterPro" id="IPR000415">
    <property type="entry name" value="Nitroreductase-like"/>
</dbReference>
<accession>A0A1M7RQH5</accession>
<evidence type="ECO:0000313" key="3">
    <source>
        <dbReference type="Proteomes" id="UP000186469"/>
    </source>
</evidence>
<dbReference type="SUPFAM" id="SSF55469">
    <property type="entry name" value="FMN-dependent nitroreductase-like"/>
    <property type="match status" value="1"/>
</dbReference>
<reference evidence="2 3" key="1">
    <citation type="submission" date="2016-12" db="EMBL/GenBank/DDBJ databases">
        <authorList>
            <person name="Song W.-J."/>
            <person name="Kurnit D.M."/>
        </authorList>
    </citation>
    <scope>NUCLEOTIDE SEQUENCE [LARGE SCALE GENOMIC DNA]</scope>
    <source>
        <strain evidence="2 3">DSM 11393</strain>
    </source>
</reference>
<evidence type="ECO:0000259" key="1">
    <source>
        <dbReference type="Pfam" id="PF00881"/>
    </source>
</evidence>
<organism evidence="2 3">
    <name type="scientific">Desulfovibrio litoralis DSM 11393</name>
    <dbReference type="NCBI Taxonomy" id="1121455"/>
    <lineage>
        <taxon>Bacteria</taxon>
        <taxon>Pseudomonadati</taxon>
        <taxon>Thermodesulfobacteriota</taxon>
        <taxon>Desulfovibrionia</taxon>
        <taxon>Desulfovibrionales</taxon>
        <taxon>Desulfovibrionaceae</taxon>
        <taxon>Desulfovibrio</taxon>
    </lineage>
</organism>
<dbReference type="Gene3D" id="3.40.109.10">
    <property type="entry name" value="NADH Oxidase"/>
    <property type="match status" value="1"/>
</dbReference>
<dbReference type="RefSeq" id="WP_245790969.1">
    <property type="nucleotide sequence ID" value="NZ_FRDI01000002.1"/>
</dbReference>
<name>A0A1M7RQH5_9BACT</name>
<evidence type="ECO:0000313" key="2">
    <source>
        <dbReference type="EMBL" id="SHN48617.1"/>
    </source>
</evidence>
<dbReference type="InterPro" id="IPR029479">
    <property type="entry name" value="Nitroreductase"/>
</dbReference>
<protein>
    <submittedName>
        <fullName evidence="2">Nitroreductase</fullName>
    </submittedName>
</protein>
<dbReference type="Pfam" id="PF00881">
    <property type="entry name" value="Nitroreductase"/>
    <property type="match status" value="2"/>
</dbReference>